<feature type="domain" description="Fork-head" evidence="9">
    <location>
        <begin position="321"/>
        <end position="415"/>
    </location>
</feature>
<evidence type="ECO:0000256" key="5">
    <source>
        <dbReference type="ARBA" id="ARBA00023242"/>
    </source>
</evidence>
<dbReference type="PANTHER" id="PTHR11829">
    <property type="entry name" value="FORKHEAD BOX PROTEIN"/>
    <property type="match status" value="1"/>
</dbReference>
<dbReference type="PROSITE" id="PS00658">
    <property type="entry name" value="FORK_HEAD_2"/>
    <property type="match status" value="1"/>
</dbReference>
<dbReference type="GO" id="GO:0009653">
    <property type="term" value="P:anatomical structure morphogenesis"/>
    <property type="evidence" value="ECO:0007669"/>
    <property type="project" value="TreeGrafter"/>
</dbReference>
<dbReference type="Pfam" id="PF00250">
    <property type="entry name" value="Forkhead"/>
    <property type="match status" value="1"/>
</dbReference>
<gene>
    <name evidence="10" type="ORF">TDIB3V08_LOCUS373</name>
</gene>
<name>A0A7R8VA93_TIMDO</name>
<evidence type="ECO:0000256" key="8">
    <source>
        <dbReference type="SAM" id="MobiDB-lite"/>
    </source>
</evidence>
<dbReference type="InterPro" id="IPR036388">
    <property type="entry name" value="WH-like_DNA-bd_sf"/>
</dbReference>
<dbReference type="EMBL" id="OA564341">
    <property type="protein sequence ID" value="CAD7193933.1"/>
    <property type="molecule type" value="Genomic_DNA"/>
</dbReference>
<comment type="function">
    <text evidence="6">Involved in development during embryogenesis.</text>
</comment>
<dbReference type="FunFam" id="1.10.10.10:FF:000082">
    <property type="entry name" value="forkhead box protein B2"/>
    <property type="match status" value="1"/>
</dbReference>
<feature type="compositionally biased region" description="Pro residues" evidence="8">
    <location>
        <begin position="274"/>
        <end position="289"/>
    </location>
</feature>
<feature type="DNA-binding region" description="Fork-head" evidence="7">
    <location>
        <begin position="321"/>
        <end position="415"/>
    </location>
</feature>
<dbReference type="InterPro" id="IPR047389">
    <property type="entry name" value="FOXB1_B2_FH"/>
</dbReference>
<dbReference type="CDD" id="cd20043">
    <property type="entry name" value="FH_FOXB2"/>
    <property type="match status" value="1"/>
</dbReference>
<organism evidence="10">
    <name type="scientific">Timema douglasi</name>
    <name type="common">Walking stick</name>
    <dbReference type="NCBI Taxonomy" id="61478"/>
    <lineage>
        <taxon>Eukaryota</taxon>
        <taxon>Metazoa</taxon>
        <taxon>Ecdysozoa</taxon>
        <taxon>Arthropoda</taxon>
        <taxon>Hexapoda</taxon>
        <taxon>Insecta</taxon>
        <taxon>Pterygota</taxon>
        <taxon>Neoptera</taxon>
        <taxon>Polyneoptera</taxon>
        <taxon>Phasmatodea</taxon>
        <taxon>Timematodea</taxon>
        <taxon>Timematoidea</taxon>
        <taxon>Timematidae</taxon>
        <taxon>Timema</taxon>
    </lineage>
</organism>
<dbReference type="InterPro" id="IPR050211">
    <property type="entry name" value="FOX_domain-containing"/>
</dbReference>
<evidence type="ECO:0000256" key="6">
    <source>
        <dbReference type="ARBA" id="ARBA00060234"/>
    </source>
</evidence>
<evidence type="ECO:0000256" key="7">
    <source>
        <dbReference type="PROSITE-ProRule" id="PRU00089"/>
    </source>
</evidence>
<evidence type="ECO:0000259" key="9">
    <source>
        <dbReference type="PROSITE" id="PS50039"/>
    </source>
</evidence>
<protein>
    <recommendedName>
        <fullName evidence="9">Fork-head domain-containing protein</fullName>
    </recommendedName>
</protein>
<dbReference type="Gene3D" id="1.10.10.10">
    <property type="entry name" value="Winged helix-like DNA-binding domain superfamily/Winged helix DNA-binding domain"/>
    <property type="match status" value="1"/>
</dbReference>
<proteinExistence type="predicted"/>
<dbReference type="GO" id="GO:0030154">
    <property type="term" value="P:cell differentiation"/>
    <property type="evidence" value="ECO:0007669"/>
    <property type="project" value="TreeGrafter"/>
</dbReference>
<dbReference type="InterPro" id="IPR001766">
    <property type="entry name" value="Fork_head_dom"/>
</dbReference>
<dbReference type="GO" id="GO:0005634">
    <property type="term" value="C:nucleus"/>
    <property type="evidence" value="ECO:0007669"/>
    <property type="project" value="UniProtKB-SubCell"/>
</dbReference>
<dbReference type="SMART" id="SM00339">
    <property type="entry name" value="FH"/>
    <property type="match status" value="1"/>
</dbReference>
<sequence>MTSLNFCISTTSIYRVIYFHDFTTVNFNRTNFNIKDSTVINSFNWIFPHHNHTSVTSACRCRTQTFHLFIHGFCRGLDANFKEFNQTTMGRRQLFKHTRLYSSLKSPRDLTDFTAGPILVRTMYVRLGGPPRIRSLGLERLYSEEVYPFLRGGRMENNFGKNLSAPDRDSNLDLLVISSLVHYDSSTLDHATTEVGFFHVEMRCDDGDSEYEGVEPVETLKHHPTEIRTSISSSSAVGLNTTSALANYATEAAQHTYKRQKATHAEETKWRYAPPTPLVPMDVSPPPRRAPTDQSTNERGLPRPPREEMPRPSRESYGDQKPPYSYISLTAMAIWSSPEKMLPLSDIYRFITDRFPYYRRNTQRWQNSLRHNLSFNDCFIKIPRRPDRPGKGAYWALHPAALDMFENGSFLRRRKRFKLPKIEKEALEVGLATMQQSTTGITPNRHPQPTLLPGKSFSIDSIMQQQASETALPLHHPVVPHPVLPRVPFCPPPHFATAAATPPSFFHPHHPPVCLQQPPPGTTLFGAGCPISGGGGYVMHPAAAAIYCAALANNLAGLLLPPLKGPSGLVKPLALPAPTLSDATRHQGLALSPPQTPFLDVVDSSSSSSCGSEGNPAGGQMATTLGAAPRLLLTFNLRSAATGTGDTCVIMVWKNPVEGVDDCGVFDVEVCAVEVDCCEVMEVNNSVNGGCGDTEVEALGNSNTESGISSPYDGK</sequence>
<keyword evidence="5 7" id="KW-0539">Nucleus</keyword>
<dbReference type="AlphaFoldDB" id="A0A7R8VA93"/>
<dbReference type="PRINTS" id="PR00053">
    <property type="entry name" value="FORKHEAD"/>
</dbReference>
<evidence type="ECO:0000256" key="1">
    <source>
        <dbReference type="ARBA" id="ARBA00004123"/>
    </source>
</evidence>
<keyword evidence="3 7" id="KW-0238">DNA-binding</keyword>
<evidence type="ECO:0000256" key="2">
    <source>
        <dbReference type="ARBA" id="ARBA00023015"/>
    </source>
</evidence>
<dbReference type="GO" id="GO:0000981">
    <property type="term" value="F:DNA-binding transcription factor activity, RNA polymerase II-specific"/>
    <property type="evidence" value="ECO:0007669"/>
    <property type="project" value="TreeGrafter"/>
</dbReference>
<evidence type="ECO:0000256" key="3">
    <source>
        <dbReference type="ARBA" id="ARBA00023125"/>
    </source>
</evidence>
<dbReference type="PANTHER" id="PTHR11829:SF377">
    <property type="entry name" value="FORK HEAD DOMAIN-CONTAINING PROTEIN FD4-RELATED"/>
    <property type="match status" value="1"/>
</dbReference>
<dbReference type="SUPFAM" id="SSF46785">
    <property type="entry name" value="Winged helix' DNA-binding domain"/>
    <property type="match status" value="1"/>
</dbReference>
<accession>A0A7R8VA93</accession>
<evidence type="ECO:0000256" key="4">
    <source>
        <dbReference type="ARBA" id="ARBA00023163"/>
    </source>
</evidence>
<keyword evidence="2" id="KW-0805">Transcription regulation</keyword>
<dbReference type="PROSITE" id="PS00657">
    <property type="entry name" value="FORK_HEAD_1"/>
    <property type="match status" value="1"/>
</dbReference>
<feature type="compositionally biased region" description="Basic and acidic residues" evidence="8">
    <location>
        <begin position="300"/>
        <end position="318"/>
    </location>
</feature>
<dbReference type="PROSITE" id="PS50039">
    <property type="entry name" value="FORK_HEAD_3"/>
    <property type="match status" value="1"/>
</dbReference>
<dbReference type="InterPro" id="IPR036390">
    <property type="entry name" value="WH_DNA-bd_sf"/>
</dbReference>
<keyword evidence="4" id="KW-0804">Transcription</keyword>
<dbReference type="InterPro" id="IPR030456">
    <property type="entry name" value="TF_fork_head_CS_2"/>
</dbReference>
<reference evidence="10" key="1">
    <citation type="submission" date="2020-11" db="EMBL/GenBank/DDBJ databases">
        <authorList>
            <person name="Tran Van P."/>
        </authorList>
    </citation>
    <scope>NUCLEOTIDE SEQUENCE</scope>
</reference>
<dbReference type="GO" id="GO:0000978">
    <property type="term" value="F:RNA polymerase II cis-regulatory region sequence-specific DNA binding"/>
    <property type="evidence" value="ECO:0007669"/>
    <property type="project" value="TreeGrafter"/>
</dbReference>
<feature type="region of interest" description="Disordered" evidence="8">
    <location>
        <begin position="257"/>
        <end position="321"/>
    </location>
</feature>
<evidence type="ECO:0000313" key="10">
    <source>
        <dbReference type="EMBL" id="CAD7193933.1"/>
    </source>
</evidence>
<comment type="subcellular location">
    <subcellularLocation>
        <location evidence="1 7">Nucleus</location>
    </subcellularLocation>
</comment>
<dbReference type="InterPro" id="IPR018122">
    <property type="entry name" value="TF_fork_head_CS_1"/>
</dbReference>